<keyword evidence="2" id="KW-0732">Signal</keyword>
<evidence type="ECO:0000313" key="3">
    <source>
        <dbReference type="EMBL" id="KAK1375674.1"/>
    </source>
</evidence>
<evidence type="ECO:0000256" key="1">
    <source>
        <dbReference type="SAM" id="MobiDB-lite"/>
    </source>
</evidence>
<evidence type="ECO:0000256" key="2">
    <source>
        <dbReference type="SAM" id="SignalP"/>
    </source>
</evidence>
<evidence type="ECO:0000313" key="4">
    <source>
        <dbReference type="Proteomes" id="UP001237642"/>
    </source>
</evidence>
<feature type="compositionally biased region" description="Basic and acidic residues" evidence="1">
    <location>
        <begin position="43"/>
        <end position="56"/>
    </location>
</feature>
<reference evidence="3" key="2">
    <citation type="submission" date="2023-05" db="EMBL/GenBank/DDBJ databases">
        <authorList>
            <person name="Schelkunov M.I."/>
        </authorList>
    </citation>
    <scope>NUCLEOTIDE SEQUENCE</scope>
    <source>
        <strain evidence="3">Hsosn_3</strain>
        <tissue evidence="3">Leaf</tissue>
    </source>
</reference>
<dbReference type="AlphaFoldDB" id="A0AAD8HZG1"/>
<feature type="region of interest" description="Disordered" evidence="1">
    <location>
        <begin position="27"/>
        <end position="58"/>
    </location>
</feature>
<comment type="caution">
    <text evidence="3">The sequence shown here is derived from an EMBL/GenBank/DDBJ whole genome shotgun (WGS) entry which is preliminary data.</text>
</comment>
<dbReference type="EMBL" id="JAUIZM010000007">
    <property type="protein sequence ID" value="KAK1375674.1"/>
    <property type="molecule type" value="Genomic_DNA"/>
</dbReference>
<organism evidence="3 4">
    <name type="scientific">Heracleum sosnowskyi</name>
    <dbReference type="NCBI Taxonomy" id="360622"/>
    <lineage>
        <taxon>Eukaryota</taxon>
        <taxon>Viridiplantae</taxon>
        <taxon>Streptophyta</taxon>
        <taxon>Embryophyta</taxon>
        <taxon>Tracheophyta</taxon>
        <taxon>Spermatophyta</taxon>
        <taxon>Magnoliopsida</taxon>
        <taxon>eudicotyledons</taxon>
        <taxon>Gunneridae</taxon>
        <taxon>Pentapetalae</taxon>
        <taxon>asterids</taxon>
        <taxon>campanulids</taxon>
        <taxon>Apiales</taxon>
        <taxon>Apiaceae</taxon>
        <taxon>Apioideae</taxon>
        <taxon>apioid superclade</taxon>
        <taxon>Tordylieae</taxon>
        <taxon>Tordyliinae</taxon>
        <taxon>Heracleum</taxon>
    </lineage>
</organism>
<feature type="signal peptide" evidence="2">
    <location>
        <begin position="1"/>
        <end position="22"/>
    </location>
</feature>
<protein>
    <submittedName>
        <fullName evidence="3">Uncharacterized protein</fullName>
    </submittedName>
</protein>
<dbReference type="Proteomes" id="UP001237642">
    <property type="component" value="Unassembled WGS sequence"/>
</dbReference>
<reference evidence="3" key="1">
    <citation type="submission" date="2023-02" db="EMBL/GenBank/DDBJ databases">
        <title>Genome of toxic invasive species Heracleum sosnowskyi carries increased number of genes despite the absence of recent whole-genome duplications.</title>
        <authorList>
            <person name="Schelkunov M."/>
            <person name="Shtratnikova V."/>
            <person name="Makarenko M."/>
            <person name="Klepikova A."/>
            <person name="Omelchenko D."/>
            <person name="Novikova G."/>
            <person name="Obukhova E."/>
            <person name="Bogdanov V."/>
            <person name="Penin A."/>
            <person name="Logacheva M."/>
        </authorList>
    </citation>
    <scope>NUCLEOTIDE SEQUENCE</scope>
    <source>
        <strain evidence="3">Hsosn_3</strain>
        <tissue evidence="3">Leaf</tissue>
    </source>
</reference>
<proteinExistence type="predicted"/>
<feature type="chain" id="PRO_5042020804" evidence="2">
    <location>
        <begin position="23"/>
        <end position="131"/>
    </location>
</feature>
<accession>A0AAD8HZG1</accession>
<keyword evidence="4" id="KW-1185">Reference proteome</keyword>
<name>A0AAD8HZG1_9APIA</name>
<gene>
    <name evidence="3" type="ORF">POM88_031867</name>
</gene>
<sequence length="131" mass="14334">MGSLKMIIYVVVVLSMVMAGQSRQLVEKPKFGEGNGENMLSRDASDNKPEKIDSSDAKNLLPFPSIPMLVPPLPQIPFVPPLPDIPQLPLPPPIPQFPIPQIPLPPLPDISNLPPFSFPPIPFFTPTPNKN</sequence>